<feature type="transmembrane region" description="Helical" evidence="1">
    <location>
        <begin position="53"/>
        <end position="70"/>
    </location>
</feature>
<keyword evidence="1" id="KW-1133">Transmembrane helix</keyword>
<reference evidence="2 3" key="1">
    <citation type="journal article" date="2018" name="Biotechnol. Biofuels">
        <title>Integrative visual omics of the white-rot fungus Polyporus brumalis exposes the biotechnological potential of its oxidative enzymes for delignifying raw plant biomass.</title>
        <authorList>
            <person name="Miyauchi S."/>
            <person name="Rancon A."/>
            <person name="Drula E."/>
            <person name="Hage H."/>
            <person name="Chaduli D."/>
            <person name="Favel A."/>
            <person name="Grisel S."/>
            <person name="Henrissat B."/>
            <person name="Herpoel-Gimbert I."/>
            <person name="Ruiz-Duenas F.J."/>
            <person name="Chevret D."/>
            <person name="Hainaut M."/>
            <person name="Lin J."/>
            <person name="Wang M."/>
            <person name="Pangilinan J."/>
            <person name="Lipzen A."/>
            <person name="Lesage-Meessen L."/>
            <person name="Navarro D."/>
            <person name="Riley R."/>
            <person name="Grigoriev I.V."/>
            <person name="Zhou S."/>
            <person name="Raouche S."/>
            <person name="Rosso M.N."/>
        </authorList>
    </citation>
    <scope>NUCLEOTIDE SEQUENCE [LARGE SCALE GENOMIC DNA]</scope>
    <source>
        <strain evidence="2 3">BRFM 1820</strain>
    </source>
</reference>
<protein>
    <submittedName>
        <fullName evidence="2">Uncharacterized protein</fullName>
    </submittedName>
</protein>
<gene>
    <name evidence="2" type="ORF">OH76DRAFT_137645</name>
</gene>
<dbReference type="AlphaFoldDB" id="A0A371CPP1"/>
<sequence length="134" mass="15185">MVASNCALVEYPRVESALVINQPRYTSQLHRYLGTMVTSGLICHLMVLATRTVRFTLCALCAPIITVFLVHRDFYARRFFGFVEQRDASCQVSIVGISIWCGANRVHLMPGVYERRSRSVLQRPARSAVRQPNP</sequence>
<evidence type="ECO:0000256" key="1">
    <source>
        <dbReference type="SAM" id="Phobius"/>
    </source>
</evidence>
<keyword evidence="1" id="KW-0472">Membrane</keyword>
<evidence type="ECO:0000313" key="2">
    <source>
        <dbReference type="EMBL" id="RDX42265.1"/>
    </source>
</evidence>
<proteinExistence type="predicted"/>
<evidence type="ECO:0000313" key="3">
    <source>
        <dbReference type="Proteomes" id="UP000256964"/>
    </source>
</evidence>
<name>A0A371CPP1_9APHY</name>
<organism evidence="2 3">
    <name type="scientific">Lentinus brumalis</name>
    <dbReference type="NCBI Taxonomy" id="2498619"/>
    <lineage>
        <taxon>Eukaryota</taxon>
        <taxon>Fungi</taxon>
        <taxon>Dikarya</taxon>
        <taxon>Basidiomycota</taxon>
        <taxon>Agaricomycotina</taxon>
        <taxon>Agaricomycetes</taxon>
        <taxon>Polyporales</taxon>
        <taxon>Polyporaceae</taxon>
        <taxon>Lentinus</taxon>
    </lineage>
</organism>
<keyword evidence="1" id="KW-0812">Transmembrane</keyword>
<dbReference type="Proteomes" id="UP000256964">
    <property type="component" value="Unassembled WGS sequence"/>
</dbReference>
<keyword evidence="3" id="KW-1185">Reference proteome</keyword>
<dbReference type="EMBL" id="KZ857489">
    <property type="protein sequence ID" value="RDX42265.1"/>
    <property type="molecule type" value="Genomic_DNA"/>
</dbReference>
<accession>A0A371CPP1</accession>
<feature type="transmembrane region" description="Helical" evidence="1">
    <location>
        <begin position="29"/>
        <end position="47"/>
    </location>
</feature>